<sequence>MLKITKFFTIIILVLLSVDSYSQVNGVGINTIDPKSTLDINGNLSIKVATIPGGPSGAAAQITDQGVYLSLDANGSNNDFQLPNPVTVPGRIYILRNISTTNTAYLLTTGTTGSTGKFFAKDSSNPTETSGTAVINMPANGNSKSIIIVSDGANWTYF</sequence>
<organism evidence="1 2">
    <name type="scientific">Flavobacterium aquatile LMG 4008 = ATCC 11947</name>
    <dbReference type="NCBI Taxonomy" id="1453498"/>
    <lineage>
        <taxon>Bacteria</taxon>
        <taxon>Pseudomonadati</taxon>
        <taxon>Bacteroidota</taxon>
        <taxon>Flavobacteriia</taxon>
        <taxon>Flavobacteriales</taxon>
        <taxon>Flavobacteriaceae</taxon>
        <taxon>Flavobacterium</taxon>
    </lineage>
</organism>
<proteinExistence type="predicted"/>
<dbReference type="Proteomes" id="UP000029554">
    <property type="component" value="Unassembled WGS sequence"/>
</dbReference>
<protein>
    <submittedName>
        <fullName evidence="1">Uncharacterized protein</fullName>
    </submittedName>
</protein>
<dbReference type="RefSeq" id="WP_035124738.1">
    <property type="nucleotide sequence ID" value="NZ_JRHH01000002.1"/>
</dbReference>
<comment type="caution">
    <text evidence="1">The sequence shown here is derived from an EMBL/GenBank/DDBJ whole genome shotgun (WGS) entry which is preliminary data.</text>
</comment>
<accession>A0A095V201</accession>
<dbReference type="EMBL" id="JRHH01000002">
    <property type="protein sequence ID" value="KGD68885.1"/>
    <property type="molecule type" value="Genomic_DNA"/>
</dbReference>
<keyword evidence="2" id="KW-1185">Reference proteome</keyword>
<reference evidence="1 2" key="1">
    <citation type="submission" date="2014-09" db="EMBL/GenBank/DDBJ databases">
        <title>Whole Genome Shotgun of Flavobacterium aquatile LMG 4008.</title>
        <authorList>
            <person name="Gale A.N."/>
            <person name="Pipes S.E."/>
            <person name="Newman J.D."/>
        </authorList>
    </citation>
    <scope>NUCLEOTIDE SEQUENCE [LARGE SCALE GENOMIC DNA]</scope>
    <source>
        <strain evidence="1 2">LMG 4008</strain>
    </source>
</reference>
<dbReference type="eggNOG" id="ENOG5032D8N">
    <property type="taxonomic scope" value="Bacteria"/>
</dbReference>
<evidence type="ECO:0000313" key="2">
    <source>
        <dbReference type="Proteomes" id="UP000029554"/>
    </source>
</evidence>
<dbReference type="OrthoDB" id="1251128at2"/>
<gene>
    <name evidence="1" type="ORF">LG45_04365</name>
</gene>
<name>A0A095V201_9FLAO</name>
<evidence type="ECO:0000313" key="1">
    <source>
        <dbReference type="EMBL" id="KGD68885.1"/>
    </source>
</evidence>
<dbReference type="STRING" id="1453498.LG45_04365"/>
<dbReference type="AlphaFoldDB" id="A0A095V201"/>